<dbReference type="PANTHER" id="PTHR43777:SF1">
    <property type="entry name" value="MOLYBDENUM COFACTOR CYTIDYLYLTRANSFERASE"/>
    <property type="match status" value="1"/>
</dbReference>
<evidence type="ECO:0000259" key="1">
    <source>
        <dbReference type="Pfam" id="PF12804"/>
    </source>
</evidence>
<dbReference type="AlphaFoldDB" id="A0A2Z2KA00"/>
<keyword evidence="3" id="KW-1185">Reference proteome</keyword>
<dbReference type="KEGG" id="pdh:B9T62_01990"/>
<protein>
    <recommendedName>
        <fullName evidence="1">MobA-like NTP transferase domain-containing protein</fullName>
    </recommendedName>
</protein>
<dbReference type="Gene3D" id="3.90.550.10">
    <property type="entry name" value="Spore Coat Polysaccharide Biosynthesis Protein SpsA, Chain A"/>
    <property type="match status" value="1"/>
</dbReference>
<feature type="domain" description="MobA-like NTP transferase" evidence="1">
    <location>
        <begin position="15"/>
        <end position="177"/>
    </location>
</feature>
<organism evidence="2 3">
    <name type="scientific">Paenibacillus donghaensis</name>
    <dbReference type="NCBI Taxonomy" id="414771"/>
    <lineage>
        <taxon>Bacteria</taxon>
        <taxon>Bacillati</taxon>
        <taxon>Bacillota</taxon>
        <taxon>Bacilli</taxon>
        <taxon>Bacillales</taxon>
        <taxon>Paenibacillaceae</taxon>
        <taxon>Paenibacillus</taxon>
    </lineage>
</organism>
<dbReference type="PANTHER" id="PTHR43777">
    <property type="entry name" value="MOLYBDENUM COFACTOR CYTIDYLYLTRANSFERASE"/>
    <property type="match status" value="1"/>
</dbReference>
<accession>A0A2Z2KA00</accession>
<dbReference type="EMBL" id="CP021780">
    <property type="protein sequence ID" value="ASA19690.1"/>
    <property type="molecule type" value="Genomic_DNA"/>
</dbReference>
<reference evidence="2 3" key="1">
    <citation type="submission" date="2017-06" db="EMBL/GenBank/DDBJ databases">
        <title>Complete genome sequence of Paenibacillus donghaensis KCTC 13049T isolated from East Sea sediment, South Korea.</title>
        <authorList>
            <person name="Jung B.K."/>
            <person name="Hong S.-J."/>
            <person name="Shin J.-H."/>
        </authorList>
    </citation>
    <scope>NUCLEOTIDE SEQUENCE [LARGE SCALE GENOMIC DNA]</scope>
    <source>
        <strain evidence="2 3">KCTC 13049</strain>
    </source>
</reference>
<dbReference type="Pfam" id="PF12804">
    <property type="entry name" value="NTP_transf_3"/>
    <property type="match status" value="1"/>
</dbReference>
<dbReference type="GO" id="GO:0016779">
    <property type="term" value="F:nucleotidyltransferase activity"/>
    <property type="evidence" value="ECO:0007669"/>
    <property type="project" value="UniProtKB-ARBA"/>
</dbReference>
<name>A0A2Z2KA00_9BACL</name>
<evidence type="ECO:0000313" key="3">
    <source>
        <dbReference type="Proteomes" id="UP000249890"/>
    </source>
</evidence>
<evidence type="ECO:0000313" key="2">
    <source>
        <dbReference type="EMBL" id="ASA19690.1"/>
    </source>
</evidence>
<dbReference type="InterPro" id="IPR029044">
    <property type="entry name" value="Nucleotide-diphossugar_trans"/>
</dbReference>
<dbReference type="Proteomes" id="UP000249890">
    <property type="component" value="Chromosome"/>
</dbReference>
<dbReference type="SUPFAM" id="SSF53448">
    <property type="entry name" value="Nucleotide-diphospho-sugar transferases"/>
    <property type="match status" value="1"/>
</dbReference>
<proteinExistence type="predicted"/>
<sequence length="215" mass="23337">MPPQKKEWRTLKVAGIYLAAGQNRRPAARTSMPAIRENTSGSAAVSELERCGLEPLVVVVRAGDRLEWLPTGREQGNVRTETCLTAHLGLSFSLRCGLNAVLPLQPDAVIIAQADQPYITASIVSRLMETFERSPELDYVSSAAEGAGMPTALYSKVMFPALAEMDDDGGAAGILHSADYKGVVLPVVSPMGFWEEGICKDTREFTALWSERNIK</sequence>
<dbReference type="InterPro" id="IPR025877">
    <property type="entry name" value="MobA-like_NTP_Trfase"/>
</dbReference>
<gene>
    <name evidence="2" type="ORF">B9T62_01990</name>
</gene>